<accession>T0PPR4</accession>
<reference evidence="2 3" key="1">
    <citation type="submission" date="2012-04" db="EMBL/GenBank/DDBJ databases">
        <title>The Genome Sequence of Saprolegnia declina VS20.</title>
        <authorList>
            <consortium name="The Broad Institute Genome Sequencing Platform"/>
            <person name="Russ C."/>
            <person name="Nusbaum C."/>
            <person name="Tyler B."/>
            <person name="van West P."/>
            <person name="Dieguez-Uribeondo J."/>
            <person name="de Bruijn I."/>
            <person name="Tripathy S."/>
            <person name="Jiang R."/>
            <person name="Young S.K."/>
            <person name="Zeng Q."/>
            <person name="Gargeya S."/>
            <person name="Fitzgerald M."/>
            <person name="Haas B."/>
            <person name="Abouelleil A."/>
            <person name="Alvarado L."/>
            <person name="Arachchi H.M."/>
            <person name="Berlin A."/>
            <person name="Chapman S.B."/>
            <person name="Goldberg J."/>
            <person name="Griggs A."/>
            <person name="Gujja S."/>
            <person name="Hansen M."/>
            <person name="Howarth C."/>
            <person name="Imamovic A."/>
            <person name="Larimer J."/>
            <person name="McCowen C."/>
            <person name="Montmayeur A."/>
            <person name="Murphy C."/>
            <person name="Neiman D."/>
            <person name="Pearson M."/>
            <person name="Priest M."/>
            <person name="Roberts A."/>
            <person name="Saif S."/>
            <person name="Shea T."/>
            <person name="Sisk P."/>
            <person name="Sykes S."/>
            <person name="Wortman J."/>
            <person name="Nusbaum C."/>
            <person name="Birren B."/>
        </authorList>
    </citation>
    <scope>NUCLEOTIDE SEQUENCE [LARGE SCALE GENOMIC DNA]</scope>
    <source>
        <strain evidence="2 3">VS20</strain>
    </source>
</reference>
<gene>
    <name evidence="2" type="ORF">SDRG_14763</name>
</gene>
<dbReference type="GeneID" id="19955490"/>
<dbReference type="RefSeq" id="XP_008619139.1">
    <property type="nucleotide sequence ID" value="XM_008620917.1"/>
</dbReference>
<protein>
    <submittedName>
        <fullName evidence="2">Uncharacterized protein</fullName>
    </submittedName>
</protein>
<dbReference type="Proteomes" id="UP000030762">
    <property type="component" value="Unassembled WGS sequence"/>
</dbReference>
<keyword evidence="3" id="KW-1185">Reference proteome</keyword>
<sequence length="174" mass="19677">MAFHQATLRLEEAPTSRCYLLTRPVLITSHVDGRKQYLTTRLWSSRLRWSSTPSRRSIFVTDATLSTPTHIVLRSQRRLRCIMELASPEVDGCWPRKVPACAFVLTRRTRAGLPTDLFESPEVSSVASTPLQSRSRGGSRYVLRSMERPGDVDVRSHDGSTWVPLSLFSPHPSQ</sequence>
<feature type="region of interest" description="Disordered" evidence="1">
    <location>
        <begin position="128"/>
        <end position="159"/>
    </location>
</feature>
<dbReference type="VEuPathDB" id="FungiDB:SDRG_14763"/>
<dbReference type="EMBL" id="JH767208">
    <property type="protein sequence ID" value="EQC27439.1"/>
    <property type="molecule type" value="Genomic_DNA"/>
</dbReference>
<evidence type="ECO:0000313" key="3">
    <source>
        <dbReference type="Proteomes" id="UP000030762"/>
    </source>
</evidence>
<dbReference type="InParanoid" id="T0PPR4"/>
<feature type="compositionally biased region" description="Basic and acidic residues" evidence="1">
    <location>
        <begin position="145"/>
        <end position="158"/>
    </location>
</feature>
<dbReference type="OrthoDB" id="10571779at2759"/>
<proteinExistence type="predicted"/>
<organism evidence="2 3">
    <name type="scientific">Saprolegnia diclina (strain VS20)</name>
    <dbReference type="NCBI Taxonomy" id="1156394"/>
    <lineage>
        <taxon>Eukaryota</taxon>
        <taxon>Sar</taxon>
        <taxon>Stramenopiles</taxon>
        <taxon>Oomycota</taxon>
        <taxon>Saprolegniomycetes</taxon>
        <taxon>Saprolegniales</taxon>
        <taxon>Saprolegniaceae</taxon>
        <taxon>Saprolegnia</taxon>
    </lineage>
</organism>
<name>T0PPR4_SAPDV</name>
<evidence type="ECO:0000256" key="1">
    <source>
        <dbReference type="SAM" id="MobiDB-lite"/>
    </source>
</evidence>
<evidence type="ECO:0000313" key="2">
    <source>
        <dbReference type="EMBL" id="EQC27439.1"/>
    </source>
</evidence>
<dbReference type="AlphaFoldDB" id="T0PPR4"/>